<keyword evidence="5" id="KW-1185">Reference proteome</keyword>
<organism evidence="4 5">
    <name type="scientific">Faecalicatena acetigenes</name>
    <dbReference type="NCBI Taxonomy" id="2981790"/>
    <lineage>
        <taxon>Bacteria</taxon>
        <taxon>Bacillati</taxon>
        <taxon>Bacillota</taxon>
        <taxon>Clostridia</taxon>
        <taxon>Lachnospirales</taxon>
        <taxon>Lachnospiraceae</taxon>
        <taxon>Faecalicatena</taxon>
    </lineage>
</organism>
<comment type="similarity">
    <text evidence="1">Belongs to the CdaR family.</text>
</comment>
<dbReference type="Gene3D" id="1.10.10.2840">
    <property type="entry name" value="PucR C-terminal helix-turn-helix domain"/>
    <property type="match status" value="1"/>
</dbReference>
<dbReference type="Proteomes" id="UP001652394">
    <property type="component" value="Unassembled WGS sequence"/>
</dbReference>
<feature type="domain" description="PucR C-terminal helix-turn-helix" evidence="2">
    <location>
        <begin position="346"/>
        <end position="399"/>
    </location>
</feature>
<evidence type="ECO:0000256" key="1">
    <source>
        <dbReference type="ARBA" id="ARBA00006754"/>
    </source>
</evidence>
<evidence type="ECO:0000259" key="2">
    <source>
        <dbReference type="Pfam" id="PF13556"/>
    </source>
</evidence>
<dbReference type="PANTHER" id="PTHR33744:SF1">
    <property type="entry name" value="DNA-BINDING TRANSCRIPTIONAL ACTIVATOR ADER"/>
    <property type="match status" value="1"/>
</dbReference>
<dbReference type="InterPro" id="IPR051448">
    <property type="entry name" value="CdaR-like_regulators"/>
</dbReference>
<dbReference type="InterPro" id="IPR041522">
    <property type="entry name" value="CdaR_GGDEF"/>
</dbReference>
<comment type="caution">
    <text evidence="4">The sequence shown here is derived from an EMBL/GenBank/DDBJ whole genome shotgun (WGS) entry which is preliminary data.</text>
</comment>
<proteinExistence type="inferred from homology"/>
<protein>
    <submittedName>
        <fullName evidence="4">Helix-turn-helix domain-containing protein</fullName>
    </submittedName>
</protein>
<gene>
    <name evidence="4" type="ORF">OCV51_12635</name>
</gene>
<evidence type="ECO:0000259" key="3">
    <source>
        <dbReference type="Pfam" id="PF17853"/>
    </source>
</evidence>
<reference evidence="4 5" key="1">
    <citation type="journal article" date="2021" name="ISME Commun">
        <title>Automated analysis of genomic sequences facilitates high-throughput and comprehensive description of bacteria.</title>
        <authorList>
            <person name="Hitch T.C.A."/>
        </authorList>
    </citation>
    <scope>NUCLEOTIDE SEQUENCE [LARGE SCALE GENOMIC DNA]</scope>
    <source>
        <strain evidence="4 5">H2_18</strain>
    </source>
</reference>
<feature type="domain" description="CdaR GGDEF-like" evidence="3">
    <location>
        <begin position="181"/>
        <end position="288"/>
    </location>
</feature>
<evidence type="ECO:0000313" key="4">
    <source>
        <dbReference type="EMBL" id="MCU6748490.1"/>
    </source>
</evidence>
<accession>A0ABT2TDX6</accession>
<dbReference type="InterPro" id="IPR025736">
    <property type="entry name" value="PucR_C-HTH_dom"/>
</dbReference>
<dbReference type="PANTHER" id="PTHR33744">
    <property type="entry name" value="CARBOHYDRATE DIACID REGULATOR"/>
    <property type="match status" value="1"/>
</dbReference>
<name>A0ABT2TDX6_9FIRM</name>
<dbReference type="EMBL" id="JAOQJX010000024">
    <property type="protein sequence ID" value="MCU6748490.1"/>
    <property type="molecule type" value="Genomic_DNA"/>
</dbReference>
<dbReference type="Pfam" id="PF13556">
    <property type="entry name" value="HTH_30"/>
    <property type="match status" value="1"/>
</dbReference>
<sequence length="410" mass="47063">MNLEQNVKERLALYECLPYGLETVLHTAGELFHNPIILTTAGYKVISLINTTGVENPDPIWQFCSKYGYCSADSIDNFKSTGVTSAVHTASGSTWINFSVGKDIPRLIQRIEAKDKTIAYIGIYQLTSKITEETKFLLDTLCQILSILLQQSPLIYEENDSIKANIIQDLLHQNLREPSILEDRLLSAKWKPLSLFSIIVILFHPSDTSSYFQKYLKRDIMNTLPICTVTEYSGNLIVLLNARKEADFALAYRQLNSILKHNRLQAGAGRYFHTLTALPYHYTLALESATIAQVHNPGEYQLFQYDDDFLSHVLNRIPAQYCDEGLLSRGYSLLRAFDKEHNTEYAHTLETFIEKWGNINQTAEALYVHRNTVRLHLQKIKEIAGDIYAPNFLFDFYLSSKLIRWYNRKI</sequence>
<dbReference type="Pfam" id="PF17853">
    <property type="entry name" value="GGDEF_2"/>
    <property type="match status" value="1"/>
</dbReference>
<evidence type="ECO:0000313" key="5">
    <source>
        <dbReference type="Proteomes" id="UP001652394"/>
    </source>
</evidence>
<dbReference type="RefSeq" id="WP_059066551.1">
    <property type="nucleotide sequence ID" value="NZ_JAOQJX010000024.1"/>
</dbReference>
<dbReference type="InterPro" id="IPR042070">
    <property type="entry name" value="PucR_C-HTH_sf"/>
</dbReference>